<reference evidence="1" key="1">
    <citation type="submission" date="2021-01" db="EMBL/GenBank/DDBJ databases">
        <authorList>
            <consortium name="Genoscope - CEA"/>
            <person name="William W."/>
        </authorList>
    </citation>
    <scope>NUCLEOTIDE SEQUENCE</scope>
</reference>
<evidence type="ECO:0000313" key="1">
    <source>
        <dbReference type="EMBL" id="CAF1712429.1"/>
    </source>
</evidence>
<dbReference type="Proteomes" id="UP001295469">
    <property type="component" value="Chromosome C03"/>
</dbReference>
<proteinExistence type="predicted"/>
<gene>
    <name evidence="1" type="ORF">DARMORV10_C03P90660.1</name>
</gene>
<accession>A0A816ILD8</accession>
<protein>
    <submittedName>
        <fullName evidence="1">(rape) hypothetical protein</fullName>
    </submittedName>
</protein>
<dbReference type="AlphaFoldDB" id="A0A816ILD8"/>
<name>A0A816ILD8_BRANA</name>
<sequence>MKLRSVGMTNSPWRWRKCFKRLNRKKFCEQERFYNLEEDFYYLLQTLFISR</sequence>
<organism evidence="1">
    <name type="scientific">Brassica napus</name>
    <name type="common">Rape</name>
    <dbReference type="NCBI Taxonomy" id="3708"/>
    <lineage>
        <taxon>Eukaryota</taxon>
        <taxon>Viridiplantae</taxon>
        <taxon>Streptophyta</taxon>
        <taxon>Embryophyta</taxon>
        <taxon>Tracheophyta</taxon>
        <taxon>Spermatophyta</taxon>
        <taxon>Magnoliopsida</taxon>
        <taxon>eudicotyledons</taxon>
        <taxon>Gunneridae</taxon>
        <taxon>Pentapetalae</taxon>
        <taxon>rosids</taxon>
        <taxon>malvids</taxon>
        <taxon>Brassicales</taxon>
        <taxon>Brassicaceae</taxon>
        <taxon>Brassiceae</taxon>
        <taxon>Brassica</taxon>
    </lineage>
</organism>
<dbReference type="EMBL" id="HG994367">
    <property type="protein sequence ID" value="CAF1712429.1"/>
    <property type="molecule type" value="Genomic_DNA"/>
</dbReference>